<protein>
    <submittedName>
        <fullName evidence="2">Uncharacterized protein</fullName>
    </submittedName>
</protein>
<evidence type="ECO:0000313" key="3">
    <source>
        <dbReference type="Proteomes" id="UP001157186"/>
    </source>
</evidence>
<dbReference type="EMBL" id="BSST01000001">
    <property type="protein sequence ID" value="GLX76957.1"/>
    <property type="molecule type" value="Genomic_DNA"/>
</dbReference>
<feature type="transmembrane region" description="Helical" evidence="1">
    <location>
        <begin position="35"/>
        <end position="53"/>
    </location>
</feature>
<name>A0ABQ6GNL4_9GAMM</name>
<evidence type="ECO:0000313" key="2">
    <source>
        <dbReference type="EMBL" id="GLX76957.1"/>
    </source>
</evidence>
<keyword evidence="1" id="KW-0472">Membrane</keyword>
<keyword evidence="1" id="KW-1133">Transmembrane helix</keyword>
<reference evidence="2 3" key="1">
    <citation type="submission" date="2023-03" db="EMBL/GenBank/DDBJ databases">
        <title>Draft genome sequence of Thalassotalea insulae KCTC 62186T.</title>
        <authorList>
            <person name="Sawabe T."/>
        </authorList>
    </citation>
    <scope>NUCLEOTIDE SEQUENCE [LARGE SCALE GENOMIC DNA]</scope>
    <source>
        <strain evidence="2 3">KCTC 62186</strain>
    </source>
</reference>
<feature type="transmembrane region" description="Helical" evidence="1">
    <location>
        <begin position="6"/>
        <end position="28"/>
    </location>
</feature>
<accession>A0ABQ6GNL4</accession>
<organism evidence="2 3">
    <name type="scientific">Thalassotalea insulae</name>
    <dbReference type="NCBI Taxonomy" id="2056778"/>
    <lineage>
        <taxon>Bacteria</taxon>
        <taxon>Pseudomonadati</taxon>
        <taxon>Pseudomonadota</taxon>
        <taxon>Gammaproteobacteria</taxon>
        <taxon>Alteromonadales</taxon>
        <taxon>Colwelliaceae</taxon>
        <taxon>Thalassotalea</taxon>
    </lineage>
</organism>
<sequence length="91" mass="10142">MFSTSILTVYRLLATLIVSMPIVSNLLIKGDIVTSLLYLPLGSLLLASLFIYFDHKLKQLLCSVTRKAKVNNNQSLATGAINLQKLRCCHY</sequence>
<keyword evidence="3" id="KW-1185">Reference proteome</keyword>
<evidence type="ECO:0000256" key="1">
    <source>
        <dbReference type="SAM" id="Phobius"/>
    </source>
</evidence>
<proteinExistence type="predicted"/>
<gene>
    <name evidence="2" type="ORF">tinsulaeT_02970</name>
</gene>
<comment type="caution">
    <text evidence="2">The sequence shown here is derived from an EMBL/GenBank/DDBJ whole genome shotgun (WGS) entry which is preliminary data.</text>
</comment>
<dbReference type="Proteomes" id="UP001157186">
    <property type="component" value="Unassembled WGS sequence"/>
</dbReference>
<keyword evidence="1" id="KW-0812">Transmembrane</keyword>